<feature type="transmembrane region" description="Helical" evidence="2">
    <location>
        <begin position="84"/>
        <end position="107"/>
    </location>
</feature>
<evidence type="ECO:0000313" key="3">
    <source>
        <dbReference type="EMBL" id="KAF1943412.1"/>
    </source>
</evidence>
<gene>
    <name evidence="3" type="ORF">EJ02DRAFT_443312</name>
</gene>
<keyword evidence="2" id="KW-0812">Transmembrane</keyword>
<feature type="region of interest" description="Disordered" evidence="1">
    <location>
        <begin position="53"/>
        <end position="74"/>
    </location>
</feature>
<accession>A0A6A5SUP8</accession>
<dbReference type="AlphaFoldDB" id="A0A6A5SUP8"/>
<evidence type="ECO:0000256" key="2">
    <source>
        <dbReference type="SAM" id="Phobius"/>
    </source>
</evidence>
<organism evidence="3 4">
    <name type="scientific">Clathrospora elynae</name>
    <dbReference type="NCBI Taxonomy" id="706981"/>
    <lineage>
        <taxon>Eukaryota</taxon>
        <taxon>Fungi</taxon>
        <taxon>Dikarya</taxon>
        <taxon>Ascomycota</taxon>
        <taxon>Pezizomycotina</taxon>
        <taxon>Dothideomycetes</taxon>
        <taxon>Pleosporomycetidae</taxon>
        <taxon>Pleosporales</taxon>
        <taxon>Diademaceae</taxon>
        <taxon>Clathrospora</taxon>
    </lineage>
</organism>
<dbReference type="OrthoDB" id="2392789at2759"/>
<proteinExistence type="predicted"/>
<dbReference type="GO" id="GO:0006487">
    <property type="term" value="P:protein N-linked glycosylation"/>
    <property type="evidence" value="ECO:0007669"/>
    <property type="project" value="TreeGrafter"/>
</dbReference>
<dbReference type="Proteomes" id="UP000800038">
    <property type="component" value="Unassembled WGS sequence"/>
</dbReference>
<protein>
    <submittedName>
        <fullName evidence="3">Uncharacterized protein</fullName>
    </submittedName>
</protein>
<name>A0A6A5SUP8_9PLEO</name>
<keyword evidence="4" id="KW-1185">Reference proteome</keyword>
<evidence type="ECO:0000256" key="1">
    <source>
        <dbReference type="SAM" id="MobiDB-lite"/>
    </source>
</evidence>
<dbReference type="EMBL" id="ML976025">
    <property type="protein sequence ID" value="KAF1943412.1"/>
    <property type="molecule type" value="Genomic_DNA"/>
</dbReference>
<keyword evidence="2" id="KW-0472">Membrane</keyword>
<dbReference type="GO" id="GO:0046921">
    <property type="term" value="F:alpha-(1-&gt;6)-fucosyltransferase activity"/>
    <property type="evidence" value="ECO:0007669"/>
    <property type="project" value="TreeGrafter"/>
</dbReference>
<evidence type="ECO:0000313" key="4">
    <source>
        <dbReference type="Proteomes" id="UP000800038"/>
    </source>
</evidence>
<dbReference type="PANTHER" id="PTHR13132:SF29">
    <property type="entry name" value="ALPHA-(1,6)-FUCOSYLTRANSFERASE"/>
    <property type="match status" value="1"/>
</dbReference>
<dbReference type="PANTHER" id="PTHR13132">
    <property type="entry name" value="ALPHA- 1,6 -FUCOSYLTRANSFERASE"/>
    <property type="match status" value="1"/>
</dbReference>
<reference evidence="3" key="1">
    <citation type="journal article" date="2020" name="Stud. Mycol.">
        <title>101 Dothideomycetes genomes: a test case for predicting lifestyles and emergence of pathogens.</title>
        <authorList>
            <person name="Haridas S."/>
            <person name="Albert R."/>
            <person name="Binder M."/>
            <person name="Bloem J."/>
            <person name="Labutti K."/>
            <person name="Salamov A."/>
            <person name="Andreopoulos B."/>
            <person name="Baker S."/>
            <person name="Barry K."/>
            <person name="Bills G."/>
            <person name="Bluhm B."/>
            <person name="Cannon C."/>
            <person name="Castanera R."/>
            <person name="Culley D."/>
            <person name="Daum C."/>
            <person name="Ezra D."/>
            <person name="Gonzalez J."/>
            <person name="Henrissat B."/>
            <person name="Kuo A."/>
            <person name="Liang C."/>
            <person name="Lipzen A."/>
            <person name="Lutzoni F."/>
            <person name="Magnuson J."/>
            <person name="Mondo S."/>
            <person name="Nolan M."/>
            <person name="Ohm R."/>
            <person name="Pangilinan J."/>
            <person name="Park H.-J."/>
            <person name="Ramirez L."/>
            <person name="Alfaro M."/>
            <person name="Sun H."/>
            <person name="Tritt A."/>
            <person name="Yoshinaga Y."/>
            <person name="Zwiers L.-H."/>
            <person name="Turgeon B."/>
            <person name="Goodwin S."/>
            <person name="Spatafora J."/>
            <person name="Crous P."/>
            <person name="Grigoriev I."/>
        </authorList>
    </citation>
    <scope>NUCLEOTIDE SEQUENCE</scope>
    <source>
        <strain evidence="3">CBS 161.51</strain>
    </source>
</reference>
<sequence>MLNQVTKKLSKMHVRRNPNLSIQSTASYSQLSPPAHSATSGAFLSPTIASRRGLLSRSPPPSPNLPSLIPRHGKKSIQPSQSRLVKRILIGCCGVAFLLWLILWQLYSSSQQAVGYDDENEGEWEMVGGSRLPQEPSAVAVQDAKGRMRWTVSIPQNYEFPLRPEQYREICHQSMEVSKEVRQEAHASKGFAKRMLGYYQQDQYYIDVQEAEEQALLPPSKAAGRPKGFVEDEAIADGISTAGLKVCDRSLTYVMETEDAGFGNTMMRLWMSYGLAKAENRSFFIDDTRWPYGNYKSYFQPPPSANCLPPPPSHMVPCPHTARHLIASGATVKSTFGHSFTEEWEDPTKMRVQRQHKIFALARTGYEALFKLRTDDDEYVSSRALELYGHVKSEGGLSIGMHVRRGDKHPLEYQYAEDYIPLSRYIDTARELYIDLVESKNNNNKRKLLGGENPLTSRHTSSKMILTSDDPLVYASQELGPNGVRAQDRIILATKAALEAAQATQKTNPWIDEITGWEGGFYRDVFFSLGQPVGNANELSKASSQEVPEGAMKLRELVGRAYLLDLAVLGRADSMVCTVSSVSCRLLAVMMGWSGAVGEGRWRNIDGEFEWRGIMW</sequence>
<keyword evidence="2" id="KW-1133">Transmembrane helix</keyword>